<keyword evidence="2" id="KW-1133">Transmembrane helix</keyword>
<evidence type="ECO:0000313" key="4">
    <source>
        <dbReference type="Proteomes" id="UP000567795"/>
    </source>
</evidence>
<dbReference type="EMBL" id="JACBZD010000001">
    <property type="protein sequence ID" value="NYI03146.1"/>
    <property type="molecule type" value="Genomic_DNA"/>
</dbReference>
<dbReference type="RefSeq" id="WP_218904758.1">
    <property type="nucleotide sequence ID" value="NZ_JACBZD010000001.1"/>
</dbReference>
<accession>A0A852ZL92</accession>
<evidence type="ECO:0000256" key="1">
    <source>
        <dbReference type="SAM" id="MobiDB-lite"/>
    </source>
</evidence>
<dbReference type="AlphaFoldDB" id="A0A852ZL92"/>
<dbReference type="Proteomes" id="UP000567795">
    <property type="component" value="Unassembled WGS sequence"/>
</dbReference>
<sequence length="58" mass="5883">MPAPSGRAPPTVRPSGGRPPGRAPPSSRSNTMADTVFVLLTIAVFALVGVVARGVTKL</sequence>
<evidence type="ECO:0000313" key="3">
    <source>
        <dbReference type="EMBL" id="NYI03146.1"/>
    </source>
</evidence>
<feature type="transmembrane region" description="Helical" evidence="2">
    <location>
        <begin position="36"/>
        <end position="55"/>
    </location>
</feature>
<name>A0A852ZL92_9ACTN</name>
<keyword evidence="2" id="KW-0472">Membrane</keyword>
<organism evidence="3 4">
    <name type="scientific">Allostreptomyces psammosilenae</name>
    <dbReference type="NCBI Taxonomy" id="1892865"/>
    <lineage>
        <taxon>Bacteria</taxon>
        <taxon>Bacillati</taxon>
        <taxon>Actinomycetota</taxon>
        <taxon>Actinomycetes</taxon>
        <taxon>Kitasatosporales</taxon>
        <taxon>Streptomycetaceae</taxon>
        <taxon>Allostreptomyces</taxon>
    </lineage>
</organism>
<feature type="region of interest" description="Disordered" evidence="1">
    <location>
        <begin position="1"/>
        <end position="30"/>
    </location>
</feature>
<evidence type="ECO:0000256" key="2">
    <source>
        <dbReference type="SAM" id="Phobius"/>
    </source>
</evidence>
<protein>
    <submittedName>
        <fullName evidence="3">Uncharacterized protein</fullName>
    </submittedName>
</protein>
<proteinExistence type="predicted"/>
<comment type="caution">
    <text evidence="3">The sequence shown here is derived from an EMBL/GenBank/DDBJ whole genome shotgun (WGS) entry which is preliminary data.</text>
</comment>
<keyword evidence="2" id="KW-0812">Transmembrane</keyword>
<reference evidence="3 4" key="1">
    <citation type="submission" date="2020-07" db="EMBL/GenBank/DDBJ databases">
        <title>Sequencing the genomes of 1000 actinobacteria strains.</title>
        <authorList>
            <person name="Klenk H.-P."/>
        </authorList>
    </citation>
    <scope>NUCLEOTIDE SEQUENCE [LARGE SCALE GENOMIC DNA]</scope>
    <source>
        <strain evidence="3 4">DSM 42178</strain>
    </source>
</reference>
<keyword evidence="4" id="KW-1185">Reference proteome</keyword>
<gene>
    <name evidence="3" type="ORF">FHU37_000089</name>
</gene>